<comment type="caution">
    <text evidence="1">The sequence shown here is derived from an EMBL/GenBank/DDBJ whole genome shotgun (WGS) entry which is preliminary data.</text>
</comment>
<accession>A0A8J3EST7</accession>
<evidence type="ECO:0000313" key="1">
    <source>
        <dbReference type="EMBL" id="GGI04190.1"/>
    </source>
</evidence>
<protein>
    <submittedName>
        <fullName evidence="1">Uncharacterized protein</fullName>
    </submittedName>
</protein>
<organism evidence="1 2">
    <name type="scientific">Egicoccus halophilus</name>
    <dbReference type="NCBI Taxonomy" id="1670830"/>
    <lineage>
        <taxon>Bacteria</taxon>
        <taxon>Bacillati</taxon>
        <taxon>Actinomycetota</taxon>
        <taxon>Nitriliruptoria</taxon>
        <taxon>Egicoccales</taxon>
        <taxon>Egicoccaceae</taxon>
        <taxon>Egicoccus</taxon>
    </lineage>
</organism>
<dbReference type="Proteomes" id="UP000650511">
    <property type="component" value="Unassembled WGS sequence"/>
</dbReference>
<reference evidence="1" key="2">
    <citation type="submission" date="2020-09" db="EMBL/GenBank/DDBJ databases">
        <authorList>
            <person name="Sun Q."/>
            <person name="Zhou Y."/>
        </authorList>
    </citation>
    <scope>NUCLEOTIDE SEQUENCE</scope>
    <source>
        <strain evidence="1">CGMCC 1.14988</strain>
    </source>
</reference>
<gene>
    <name evidence="1" type="ORF">GCM10011354_07830</name>
</gene>
<name>A0A8J3EST7_9ACTN</name>
<evidence type="ECO:0000313" key="2">
    <source>
        <dbReference type="Proteomes" id="UP000650511"/>
    </source>
</evidence>
<proteinExistence type="predicted"/>
<keyword evidence="2" id="KW-1185">Reference proteome</keyword>
<reference evidence="1" key="1">
    <citation type="journal article" date="2014" name="Int. J. Syst. Evol. Microbiol.">
        <title>Complete genome sequence of Corynebacterium casei LMG S-19264T (=DSM 44701T), isolated from a smear-ripened cheese.</title>
        <authorList>
            <consortium name="US DOE Joint Genome Institute (JGI-PGF)"/>
            <person name="Walter F."/>
            <person name="Albersmeier A."/>
            <person name="Kalinowski J."/>
            <person name="Ruckert C."/>
        </authorList>
    </citation>
    <scope>NUCLEOTIDE SEQUENCE</scope>
    <source>
        <strain evidence="1">CGMCC 1.14988</strain>
    </source>
</reference>
<sequence>MLLAGATLVATGCAQVAVSTATAQRAEVATEVRIDDDRLVLRSPDGEERVVAESPEPLVHAAVRPGTRARQTVLAVTRAQDAERPRYELRYVVVDGDETTDLYWFPWRLQVTEELTEVVDVVPTPVWAPDGDTVAWLEWGPDGTVLRTVGWHDEEVTSNPSDDAAAYALAEVPAGAQLEAWELDADRTPVLTASDGTSRWRIRLDLGATARAEATV</sequence>
<dbReference type="AlphaFoldDB" id="A0A8J3EST7"/>
<dbReference type="SUPFAM" id="SSF82171">
    <property type="entry name" value="DPP6 N-terminal domain-like"/>
    <property type="match status" value="1"/>
</dbReference>
<dbReference type="EMBL" id="BMHA01000002">
    <property type="protein sequence ID" value="GGI04190.1"/>
    <property type="molecule type" value="Genomic_DNA"/>
</dbReference>